<dbReference type="InterPro" id="IPR000871">
    <property type="entry name" value="Beta-lactam_class-A"/>
</dbReference>
<dbReference type="Pfam" id="PF13354">
    <property type="entry name" value="Beta-lactamase2"/>
    <property type="match status" value="1"/>
</dbReference>
<dbReference type="AlphaFoldDB" id="A0A0M9X6K6"/>
<dbReference type="OrthoDB" id="33989at2"/>
<dbReference type="Gene3D" id="3.40.710.10">
    <property type="entry name" value="DD-peptidase/beta-lactamase superfamily"/>
    <property type="match status" value="1"/>
</dbReference>
<gene>
    <name evidence="2" type="ORF">ADK41_28390</name>
</gene>
<keyword evidence="3" id="KW-1185">Reference proteome</keyword>
<protein>
    <submittedName>
        <fullName evidence="2">Beta-lactamase</fullName>
    </submittedName>
</protein>
<dbReference type="RefSeq" id="WP_051843583.1">
    <property type="nucleotide sequence ID" value="NZ_LGCN01000225.1"/>
</dbReference>
<name>A0A0M9X6K6_9ACTN</name>
<proteinExistence type="predicted"/>
<dbReference type="EMBL" id="LGCN01000225">
    <property type="protein sequence ID" value="KOT33137.1"/>
    <property type="molecule type" value="Genomic_DNA"/>
</dbReference>
<dbReference type="InterPro" id="IPR012338">
    <property type="entry name" value="Beta-lactam/transpept-like"/>
</dbReference>
<dbReference type="InterPro" id="IPR045155">
    <property type="entry name" value="Beta-lactam_cat"/>
</dbReference>
<sequence length="325" mass="34705">MTTGTERLLGELRRTLRDGGLYGSFLVRDLETGDEIGIDPDIELPVASLVKIPLALVTLERIRRGELDGAAVIVVPPGRITTPGPTGLSRFRHAAHVAVEDLLYLSTCISDNSAADALFALTPPARVGAFLHEFGLRGIAVRHTMRELAETPVERFDPADVHLAHALAIDAGTPGRGHRVPQLDISRANTGTARAFVDLLQALWRSRPGTGGAEPPAIHPDVAARVRGLMADNLVRNRLAPDFDSDASTWSSKTGMLLNLRHEVGVVEHADGQTYAVAVLTESRVAAGRQPGADALMGQVARRLRDELRSRGVQGPGPRASCGPP</sequence>
<dbReference type="PATRIC" id="fig|36816.3.peg.6147"/>
<dbReference type="Proteomes" id="UP000037773">
    <property type="component" value="Unassembled WGS sequence"/>
</dbReference>
<evidence type="ECO:0000259" key="1">
    <source>
        <dbReference type="Pfam" id="PF13354"/>
    </source>
</evidence>
<dbReference type="PANTHER" id="PTHR35333">
    <property type="entry name" value="BETA-LACTAMASE"/>
    <property type="match status" value="1"/>
</dbReference>
<dbReference type="SUPFAM" id="SSF56601">
    <property type="entry name" value="beta-lactamase/transpeptidase-like"/>
    <property type="match status" value="1"/>
</dbReference>
<evidence type="ECO:0000313" key="3">
    <source>
        <dbReference type="Proteomes" id="UP000037773"/>
    </source>
</evidence>
<dbReference type="PANTHER" id="PTHR35333:SF3">
    <property type="entry name" value="BETA-LACTAMASE-TYPE TRANSPEPTIDASE FOLD CONTAINING PROTEIN"/>
    <property type="match status" value="1"/>
</dbReference>
<dbReference type="GO" id="GO:0030655">
    <property type="term" value="P:beta-lactam antibiotic catabolic process"/>
    <property type="evidence" value="ECO:0007669"/>
    <property type="project" value="InterPro"/>
</dbReference>
<organism evidence="2 3">
    <name type="scientific">Streptomyces caelestis</name>
    <dbReference type="NCBI Taxonomy" id="36816"/>
    <lineage>
        <taxon>Bacteria</taxon>
        <taxon>Bacillati</taxon>
        <taxon>Actinomycetota</taxon>
        <taxon>Actinomycetes</taxon>
        <taxon>Kitasatosporales</taxon>
        <taxon>Streptomycetaceae</taxon>
        <taxon>Streptomyces</taxon>
    </lineage>
</organism>
<comment type="caution">
    <text evidence="2">The sequence shown here is derived from an EMBL/GenBank/DDBJ whole genome shotgun (WGS) entry which is preliminary data.</text>
</comment>
<dbReference type="GO" id="GO:0008800">
    <property type="term" value="F:beta-lactamase activity"/>
    <property type="evidence" value="ECO:0007669"/>
    <property type="project" value="InterPro"/>
</dbReference>
<evidence type="ECO:0000313" key="2">
    <source>
        <dbReference type="EMBL" id="KOT33137.1"/>
    </source>
</evidence>
<reference evidence="2 3" key="1">
    <citation type="submission" date="2015-07" db="EMBL/GenBank/DDBJ databases">
        <authorList>
            <person name="Noorani M."/>
        </authorList>
    </citation>
    <scope>NUCLEOTIDE SEQUENCE [LARGE SCALE GENOMIC DNA]</scope>
    <source>
        <strain evidence="2 3">NRRL B-24567</strain>
    </source>
</reference>
<accession>A0A0M9X6K6</accession>
<dbReference type="GO" id="GO:0046677">
    <property type="term" value="P:response to antibiotic"/>
    <property type="evidence" value="ECO:0007669"/>
    <property type="project" value="InterPro"/>
</dbReference>
<feature type="domain" description="Beta-lactamase class A catalytic" evidence="1">
    <location>
        <begin position="24"/>
        <end position="281"/>
    </location>
</feature>